<evidence type="ECO:0000313" key="1">
    <source>
        <dbReference type="EnsemblPlants" id="EMT12719"/>
    </source>
</evidence>
<dbReference type="EnsemblPlants" id="EMT12719">
    <property type="protein sequence ID" value="EMT12719"/>
    <property type="gene ID" value="F775_23834"/>
</dbReference>
<accession>R7W6V8</accession>
<dbReference type="AlphaFoldDB" id="R7W6V8"/>
<reference evidence="1" key="1">
    <citation type="submission" date="2015-06" db="UniProtKB">
        <authorList>
            <consortium name="EnsemblPlants"/>
        </authorList>
    </citation>
    <scope>IDENTIFICATION</scope>
</reference>
<protein>
    <submittedName>
        <fullName evidence="1">Uncharacterized protein</fullName>
    </submittedName>
</protein>
<organism evidence="1">
    <name type="scientific">Aegilops tauschii</name>
    <name type="common">Tausch's goatgrass</name>
    <name type="synonym">Aegilops squarrosa</name>
    <dbReference type="NCBI Taxonomy" id="37682"/>
    <lineage>
        <taxon>Eukaryota</taxon>
        <taxon>Viridiplantae</taxon>
        <taxon>Streptophyta</taxon>
        <taxon>Embryophyta</taxon>
        <taxon>Tracheophyta</taxon>
        <taxon>Spermatophyta</taxon>
        <taxon>Magnoliopsida</taxon>
        <taxon>Liliopsida</taxon>
        <taxon>Poales</taxon>
        <taxon>Poaceae</taxon>
        <taxon>BOP clade</taxon>
        <taxon>Pooideae</taxon>
        <taxon>Triticodae</taxon>
        <taxon>Triticeae</taxon>
        <taxon>Triticinae</taxon>
        <taxon>Aegilops</taxon>
    </lineage>
</organism>
<name>R7W6V8_AEGTA</name>
<proteinExistence type="predicted"/>
<sequence length="252" mass="27097">MRRGHGAAELAEQRQSAGRGSLRCSVGAISCRACVARALSLLVTLGLCAPLDPARYCSCYLVDKAVASYCRLPFHSYVREVAPDVSDLGGVEIDVFISDGGLLSDTFFLDDSFDGCCYLYDQAAFQACFSFGVAYEIKPKSQRVPFKDGLADTDDAQLLGPTDGELVDSTGEGLAGRTLGSTVGAIVRKDNLPQLDIVAEKAGPALIDQTPNAKRSLLLPCSDADFRLLHTFSYFYRSGASSSYAPHPYDRH</sequence>